<accession>A0A6S7IU41</accession>
<name>A0A6S7IU41_PARCT</name>
<organism evidence="1 2">
    <name type="scientific">Paramuricea clavata</name>
    <name type="common">Red gorgonian</name>
    <name type="synonym">Violescent sea-whip</name>
    <dbReference type="NCBI Taxonomy" id="317549"/>
    <lineage>
        <taxon>Eukaryota</taxon>
        <taxon>Metazoa</taxon>
        <taxon>Cnidaria</taxon>
        <taxon>Anthozoa</taxon>
        <taxon>Octocorallia</taxon>
        <taxon>Malacalcyonacea</taxon>
        <taxon>Plexauridae</taxon>
        <taxon>Paramuricea</taxon>
    </lineage>
</organism>
<gene>
    <name evidence="1" type="ORF">PACLA_8A021735</name>
</gene>
<dbReference type="AlphaFoldDB" id="A0A6S7IU41"/>
<reference evidence="1" key="1">
    <citation type="submission" date="2020-04" db="EMBL/GenBank/DDBJ databases">
        <authorList>
            <person name="Alioto T."/>
            <person name="Alioto T."/>
            <person name="Gomez Garrido J."/>
        </authorList>
    </citation>
    <scope>NUCLEOTIDE SEQUENCE</scope>
    <source>
        <strain evidence="1">A484AB</strain>
    </source>
</reference>
<dbReference type="OrthoDB" id="6064907at2759"/>
<dbReference type="Proteomes" id="UP001152795">
    <property type="component" value="Unassembled WGS sequence"/>
</dbReference>
<evidence type="ECO:0000313" key="1">
    <source>
        <dbReference type="EMBL" id="CAB4022845.1"/>
    </source>
</evidence>
<comment type="caution">
    <text evidence="1">The sequence shown here is derived from an EMBL/GenBank/DDBJ whole genome shotgun (WGS) entry which is preliminary data.</text>
</comment>
<evidence type="ECO:0000313" key="2">
    <source>
        <dbReference type="Proteomes" id="UP001152795"/>
    </source>
</evidence>
<dbReference type="EMBL" id="CACRXK020012190">
    <property type="protein sequence ID" value="CAB4022845.1"/>
    <property type="molecule type" value="Genomic_DNA"/>
</dbReference>
<protein>
    <submittedName>
        <fullName evidence="1">Uncharacterized protein</fullName>
    </submittedName>
</protein>
<sequence length="222" mass="25943">MPRERLTTERVLAEFERVIQSNRHFHLDDSVDVNVVHVEMPHGGTGTKRAEINLETHLMKKRSIIRIQNNDQICLARALVVAKAKIENDSRDRQIRNPERPLQTRLARELHQNAAVPLGPCGLDEVKQFQTYLSNYQINIVSKDHQNALIYTGPDQEKRIYLYLHDNHYDVITKMPGFFARKKYCHTCKKAYDHREDHLCPNACKCCRFPDCPIESWVHCND</sequence>
<keyword evidence="2" id="KW-1185">Reference proteome</keyword>
<feature type="non-terminal residue" evidence="1">
    <location>
        <position position="222"/>
    </location>
</feature>
<proteinExistence type="predicted"/>